<protein>
    <submittedName>
        <fullName evidence="7">Uncharacterized protein LOC111108083</fullName>
    </submittedName>
</protein>
<dbReference type="InterPro" id="IPR036390">
    <property type="entry name" value="WH_DNA-bd_sf"/>
</dbReference>
<evidence type="ECO:0000256" key="3">
    <source>
        <dbReference type="SAM" id="Coils"/>
    </source>
</evidence>
<dbReference type="OrthoDB" id="10072259at2759"/>
<evidence type="ECO:0000256" key="4">
    <source>
        <dbReference type="SAM" id="MobiDB-lite"/>
    </source>
</evidence>
<sequence>MKKSMFSNHVSRRDLFLYGGQKGQKTEKSSFQQYSSQSQGEFSQFQDGFNSSGGSSEVSQGRKMLDSYNTPQSVSNKVLGSLMKPACSVPTGQGRPKFQQQFQSNRHKAKENEERELLQTISQSIRECSEEVQNVVKVLPEQLGDHMQMFGDSLTKIVNESTQQKIHEMKGIIDEKEARITELQKQLEHQQKTENQQSVSQVTEVLHRNKESMEKQLRDLMDSNQTITQNQHRMMEEQDHQRHSSHQLHTELNRKLENIPTQFMHNSRFAEEIKSIRRDLEIQKREAFEFFQDSLSKHNDEQTREITRHFENELSRSANTICNTSNSVANIQRDHLQNTLKQQQEELRECIRSHFLKSKVINSSEESAQCALQKQTDYSKVIKERNSRTESQLGDRKSPTNSALYHKKSRQLHHENSQVENFLGNPDDRNEPARKTRSNQQDFMSPRENRYPEQSKTFFQRPNPSPVATVLPQPQGVVQPRVTKAVQREVRPNSREQKPRNPRRKNSETRNVIPRRSQRLAGSTQESQNSSQDDYVCSSYASHSYEKLQPQLSHSSSIESCEIVPSYPKKPRHDGSISENLSCHSKTFAHSPPNQIPMQSVFAYRNSKPNVKAPSKKSGKDADVFQFSDENSSSFLTSRQKHSSSSMTRRQVNEVEDDTEESRESSPSVSITKIMIKRKSRKDSPASSVFSNFKTYSRPKTGQAYPSTPGYQQSENGWKVNRGEVLFQRQASYKRKLMQTMSASAASLPPYSTSSMVIYVIWSSPHKCLTLAEICASLKDMIEESPRIWYGKVRNVLSKYPHFIKLHNPRTPTKKLWTVDLALVSPTSFRKRTTSKESKDSWPEFLHEFLGVPEIVLPGVVSKTPSPPPSVPSSQLSFGIDRILSTPWPSKSSKEVLEEDYSGCESFSSVFDSTLDVSDFLHEVSYSSTERFRGYSDVSSSQDLHDFGHSTRIDSESSLILLDAPCSPIEPELSQDDIFAGVEELQSILEPDDVIDFVAPEEFGVVSPAESYSLSALDSIADFVIPTQCSGDFITEFEPYLRTVMD</sequence>
<dbReference type="InterPro" id="IPR001766">
    <property type="entry name" value="Fork_head_dom"/>
</dbReference>
<accession>A0A8B8B840</accession>
<feature type="DNA-binding region" description="Fork-head" evidence="2">
    <location>
        <begin position="748"/>
        <end position="834"/>
    </location>
</feature>
<feature type="compositionally biased region" description="Basic and acidic residues" evidence="4">
    <location>
        <begin position="486"/>
        <end position="499"/>
    </location>
</feature>
<proteinExistence type="predicted"/>
<evidence type="ECO:0000313" key="6">
    <source>
        <dbReference type="Proteomes" id="UP000694844"/>
    </source>
</evidence>
<keyword evidence="1 2" id="KW-0238">DNA-binding</keyword>
<dbReference type="GO" id="GO:0005634">
    <property type="term" value="C:nucleus"/>
    <property type="evidence" value="ECO:0007669"/>
    <property type="project" value="UniProtKB-SubCell"/>
</dbReference>
<evidence type="ECO:0000256" key="2">
    <source>
        <dbReference type="PROSITE-ProRule" id="PRU00089"/>
    </source>
</evidence>
<dbReference type="Pfam" id="PF00250">
    <property type="entry name" value="Forkhead"/>
    <property type="match status" value="1"/>
</dbReference>
<dbReference type="GO" id="GO:0003700">
    <property type="term" value="F:DNA-binding transcription factor activity"/>
    <property type="evidence" value="ECO:0007669"/>
    <property type="project" value="InterPro"/>
</dbReference>
<reference evidence="7" key="1">
    <citation type="submission" date="2025-08" db="UniProtKB">
        <authorList>
            <consortium name="RefSeq"/>
        </authorList>
    </citation>
    <scope>IDENTIFICATION</scope>
    <source>
        <tissue evidence="7">Whole sample</tissue>
    </source>
</reference>
<feature type="compositionally biased region" description="Low complexity" evidence="4">
    <location>
        <begin position="29"/>
        <end position="46"/>
    </location>
</feature>
<dbReference type="Gene3D" id="1.10.10.10">
    <property type="entry name" value="Winged helix-like DNA-binding domain superfamily/Winged helix DNA-binding domain"/>
    <property type="match status" value="1"/>
</dbReference>
<feature type="region of interest" description="Disordered" evidence="4">
    <location>
        <begin position="632"/>
        <end position="670"/>
    </location>
</feature>
<dbReference type="RefSeq" id="XP_022299313.1">
    <property type="nucleotide sequence ID" value="XM_022443605.1"/>
</dbReference>
<organism evidence="6 7">
    <name type="scientific">Crassostrea virginica</name>
    <name type="common">Eastern oyster</name>
    <dbReference type="NCBI Taxonomy" id="6565"/>
    <lineage>
        <taxon>Eukaryota</taxon>
        <taxon>Metazoa</taxon>
        <taxon>Spiralia</taxon>
        <taxon>Lophotrochozoa</taxon>
        <taxon>Mollusca</taxon>
        <taxon>Bivalvia</taxon>
        <taxon>Autobranchia</taxon>
        <taxon>Pteriomorphia</taxon>
        <taxon>Ostreida</taxon>
        <taxon>Ostreoidea</taxon>
        <taxon>Ostreidae</taxon>
        <taxon>Crassostrea</taxon>
    </lineage>
</organism>
<keyword evidence="2" id="KW-0539">Nucleus</keyword>
<dbReference type="PROSITE" id="PS50039">
    <property type="entry name" value="FORK_HEAD_3"/>
    <property type="match status" value="1"/>
</dbReference>
<feature type="coiled-coil region" evidence="3">
    <location>
        <begin position="159"/>
        <end position="230"/>
    </location>
</feature>
<feature type="region of interest" description="Disordered" evidence="4">
    <location>
        <begin position="16"/>
        <end position="68"/>
    </location>
</feature>
<feature type="compositionally biased region" description="Polar residues" evidence="4">
    <location>
        <begin position="520"/>
        <end position="533"/>
    </location>
</feature>
<dbReference type="SUPFAM" id="SSF46785">
    <property type="entry name" value="Winged helix' DNA-binding domain"/>
    <property type="match status" value="1"/>
</dbReference>
<dbReference type="Proteomes" id="UP000694844">
    <property type="component" value="Chromosome 8"/>
</dbReference>
<feature type="compositionally biased region" description="Polar residues" evidence="4">
    <location>
        <begin position="632"/>
        <end position="650"/>
    </location>
</feature>
<feature type="region of interest" description="Disordered" evidence="4">
    <location>
        <begin position="409"/>
        <end position="534"/>
    </location>
</feature>
<feature type="compositionally biased region" description="Polar residues" evidence="4">
    <location>
        <begin position="47"/>
        <end position="59"/>
    </location>
</feature>
<dbReference type="GO" id="GO:0043565">
    <property type="term" value="F:sequence-specific DNA binding"/>
    <property type="evidence" value="ECO:0007669"/>
    <property type="project" value="InterPro"/>
</dbReference>
<dbReference type="AlphaFoldDB" id="A0A8B8B840"/>
<name>A0A8B8B840_CRAVI</name>
<dbReference type="GeneID" id="111108083"/>
<gene>
    <name evidence="7" type="primary">LOC111108083</name>
</gene>
<evidence type="ECO:0000313" key="7">
    <source>
        <dbReference type="RefSeq" id="XP_022299313.1"/>
    </source>
</evidence>
<evidence type="ECO:0000256" key="1">
    <source>
        <dbReference type="ARBA" id="ARBA00023125"/>
    </source>
</evidence>
<evidence type="ECO:0000259" key="5">
    <source>
        <dbReference type="PROSITE" id="PS50039"/>
    </source>
</evidence>
<keyword evidence="6" id="KW-1185">Reference proteome</keyword>
<keyword evidence="3" id="KW-0175">Coiled coil</keyword>
<dbReference type="SMART" id="SM00339">
    <property type="entry name" value="FH"/>
    <property type="match status" value="1"/>
</dbReference>
<dbReference type="KEGG" id="cvn:111108083"/>
<comment type="subcellular location">
    <subcellularLocation>
        <location evidence="2">Nucleus</location>
    </subcellularLocation>
</comment>
<feature type="coiled-coil region" evidence="3">
    <location>
        <begin position="326"/>
        <end position="353"/>
    </location>
</feature>
<dbReference type="InterPro" id="IPR036388">
    <property type="entry name" value="WH-like_DNA-bd_sf"/>
</dbReference>
<feature type="domain" description="Fork-head" evidence="5">
    <location>
        <begin position="748"/>
        <end position="834"/>
    </location>
</feature>